<dbReference type="EMBL" id="JH611190">
    <property type="protein sequence ID" value="EJP72579.1"/>
    <property type="molecule type" value="Genomic_DNA"/>
</dbReference>
<sequence length="304" mass="35379">MPFVTGLAVKKNLAQCYFQLSNYKDTIRVLEAYIAEAEKRGQLYGPRDLIMLGISYYQNDELEKAYTNIKKANSISNDYKEDWLGYELAIAVKLEKYKEAVEVAQLLVFVNPEKKEYWKQISGLYYTTNDENESLAGLELAFEKNTLTKEKEYLDLARYYLYKELPQKAIKVLEFGINNNIVNGNKKNYELLADSYFFLRDRDIGINYLIKSLEIESDPNTAFKIGRFAFEEENWKLAIKYLKEAKVLNYNKVPGRLDLLIGISLYESNEYSSAISYFNKALEFEETKTPAEGWLAFMNELENS</sequence>
<evidence type="ECO:0000313" key="2">
    <source>
        <dbReference type="EMBL" id="EJP72579.1"/>
    </source>
</evidence>
<dbReference type="SMART" id="SM00028">
    <property type="entry name" value="TPR"/>
    <property type="match status" value="4"/>
</dbReference>
<feature type="repeat" description="TPR" evidence="1">
    <location>
        <begin position="255"/>
        <end position="288"/>
    </location>
</feature>
<evidence type="ECO:0000256" key="1">
    <source>
        <dbReference type="PROSITE-ProRule" id="PRU00339"/>
    </source>
</evidence>
<gene>
    <name evidence="2" type="ORF">NT02SARS_1007</name>
</gene>
<name>J4KSE8_9GAMM</name>
<evidence type="ECO:0000313" key="3">
    <source>
        <dbReference type="Proteomes" id="UP000010116"/>
    </source>
</evidence>
<accession>J4KSE8</accession>
<organism evidence="2 3">
    <name type="scientific">SAR86 cluster bacterium SAR86B</name>
    <dbReference type="NCBI Taxonomy" id="1123867"/>
    <lineage>
        <taxon>Bacteria</taxon>
        <taxon>Pseudomonadati</taxon>
        <taxon>Pseudomonadota</taxon>
        <taxon>Gammaproteobacteria</taxon>
        <taxon>SAR86 cluster</taxon>
    </lineage>
</organism>
<protein>
    <submittedName>
        <fullName evidence="2">Tetratricopeptide repeat protein</fullName>
    </submittedName>
</protein>
<dbReference type="SUPFAM" id="SSF48452">
    <property type="entry name" value="TPR-like"/>
    <property type="match status" value="1"/>
</dbReference>
<dbReference type="AlphaFoldDB" id="J4KSE8"/>
<dbReference type="Proteomes" id="UP000010116">
    <property type="component" value="Unassembled WGS sequence"/>
</dbReference>
<dbReference type="InterPro" id="IPR011990">
    <property type="entry name" value="TPR-like_helical_dom_sf"/>
</dbReference>
<dbReference type="InterPro" id="IPR019734">
    <property type="entry name" value="TPR_rpt"/>
</dbReference>
<reference evidence="2 3" key="1">
    <citation type="journal article" date="2012" name="ISME J.">
        <title>Genomic insights to SAR86, an abundant and uncultivated marine bacterial lineage.</title>
        <authorList>
            <person name="Dupont C.L."/>
            <person name="Rusch D.B."/>
            <person name="Yooseph S."/>
            <person name="Lombardo M.J."/>
            <person name="Richter R.A."/>
            <person name="Valas R."/>
            <person name="Novotny M."/>
            <person name="Yee-Greenbaum J."/>
            <person name="Selengut J.D."/>
            <person name="Haft D.H."/>
            <person name="Halpern A.L."/>
            <person name="Lasken R.S."/>
            <person name="Nealson K."/>
            <person name="Friedman R."/>
            <person name="Venter J.C."/>
        </authorList>
    </citation>
    <scope>NUCLEOTIDE SEQUENCE [LARGE SCALE GENOMIC DNA]</scope>
</reference>
<dbReference type="Gene3D" id="1.25.40.10">
    <property type="entry name" value="Tetratricopeptide repeat domain"/>
    <property type="match status" value="2"/>
</dbReference>
<dbReference type="SUPFAM" id="SSF81901">
    <property type="entry name" value="HCP-like"/>
    <property type="match status" value="1"/>
</dbReference>
<proteinExistence type="predicted"/>
<dbReference type="HOGENOM" id="CLU_038151_0_0_6"/>
<dbReference type="PROSITE" id="PS50005">
    <property type="entry name" value="TPR"/>
    <property type="match status" value="1"/>
</dbReference>
<keyword evidence="1" id="KW-0802">TPR repeat</keyword>